<accession>A4Q8H9</accession>
<proteinExistence type="predicted"/>
<protein>
    <submittedName>
        <fullName evidence="2">Putative methionyl-tRNA formyltransferase</fullName>
    </submittedName>
</protein>
<dbReference type="InterPro" id="IPR002376">
    <property type="entry name" value="Formyl_transf_N"/>
</dbReference>
<dbReference type="SUPFAM" id="SSF53328">
    <property type="entry name" value="Formyltransferase"/>
    <property type="match status" value="1"/>
</dbReference>
<organism evidence="2">
    <name type="scientific">Vibrio anguillarum serovar O2</name>
    <dbReference type="NCBI Taxonomy" id="105260"/>
    <lineage>
        <taxon>Bacteria</taxon>
        <taxon>Pseudomonadati</taxon>
        <taxon>Pseudomonadota</taxon>
        <taxon>Gammaproteobacteria</taxon>
        <taxon>Vibrionales</taxon>
        <taxon>Vibrionaceae</taxon>
        <taxon>Vibrio</taxon>
    </lineage>
</organism>
<dbReference type="EMBL" id="AM238700">
    <property type="protein sequence ID" value="CAJ87702.1"/>
    <property type="molecule type" value="Genomic_DNA"/>
</dbReference>
<keyword evidence="2" id="KW-0808">Transferase</keyword>
<gene>
    <name evidence="2" type="primary">mtf</name>
</gene>
<sequence length="238" mass="27105">MSEMQSFSSNGTRVLFFGREKCVGTEALLKKLVRCGFDVTFVKSRKRGEVLPEDIYWWDGDYILCFRSLYVLPKQLLDKAKVAAINFHPAPPEYPGSGCVNFALYDNAAEYGVTAHIMNELVDNGDILEVRRFALTPCDDLSSVLSRTHNELCNLCLDFISGIYFLGGKFIEERLATSANEKWRGNARRLRELESLQKVNPNISEDELKRVVRATYIEGYPPVIELHGFKFCLELESK</sequence>
<dbReference type="Gene3D" id="3.40.50.12230">
    <property type="match status" value="1"/>
</dbReference>
<reference evidence="2" key="1">
    <citation type="submission" date="2006-04" db="EMBL/GenBank/DDBJ databases">
        <title>Identification of a new small cryptic plasmid in Listonella anguillarum serotype O2 strains.</title>
        <authorList>
            <person name="Perez-Pardal L."/>
            <person name="Osorio C.R."/>
            <person name="Lemos M.L."/>
        </authorList>
    </citation>
    <scope>NUCLEOTIDE SEQUENCE [LARGE SCALE GENOMIC DNA]</scope>
    <source>
        <strain evidence="2">PC628.1</strain>
    </source>
</reference>
<evidence type="ECO:0000259" key="1">
    <source>
        <dbReference type="Pfam" id="PF00551"/>
    </source>
</evidence>
<dbReference type="InterPro" id="IPR036477">
    <property type="entry name" value="Formyl_transf_N_sf"/>
</dbReference>
<dbReference type="GO" id="GO:0016740">
    <property type="term" value="F:transferase activity"/>
    <property type="evidence" value="ECO:0007669"/>
    <property type="project" value="UniProtKB-KW"/>
</dbReference>
<name>A4Q8H9_VIBAN</name>
<feature type="domain" description="Formyl transferase N-terminal" evidence="1">
    <location>
        <begin position="59"/>
        <end position="151"/>
    </location>
</feature>
<dbReference type="AlphaFoldDB" id="A4Q8H9"/>
<dbReference type="Pfam" id="PF00551">
    <property type="entry name" value="Formyl_trans_N"/>
    <property type="match status" value="1"/>
</dbReference>
<evidence type="ECO:0000313" key="2">
    <source>
        <dbReference type="EMBL" id="CAJ87702.1"/>
    </source>
</evidence>